<evidence type="ECO:0000313" key="2">
    <source>
        <dbReference type="EMBL" id="CAE8742468.1"/>
    </source>
</evidence>
<dbReference type="EMBL" id="CAJNNW010037508">
    <property type="protein sequence ID" value="CAE8742468.1"/>
    <property type="molecule type" value="Genomic_DNA"/>
</dbReference>
<protein>
    <submittedName>
        <fullName evidence="2">Uncharacterized protein</fullName>
    </submittedName>
</protein>
<accession>A0A813LSW2</accession>
<comment type="caution">
    <text evidence="2">The sequence shown here is derived from an EMBL/GenBank/DDBJ whole genome shotgun (WGS) entry which is preliminary data.</text>
</comment>
<evidence type="ECO:0000256" key="1">
    <source>
        <dbReference type="SAM" id="MobiDB-lite"/>
    </source>
</evidence>
<proteinExistence type="predicted"/>
<feature type="region of interest" description="Disordered" evidence="1">
    <location>
        <begin position="260"/>
        <end position="280"/>
    </location>
</feature>
<reference evidence="2" key="1">
    <citation type="submission" date="2021-02" db="EMBL/GenBank/DDBJ databases">
        <authorList>
            <person name="Dougan E. K."/>
            <person name="Rhodes N."/>
            <person name="Thang M."/>
            <person name="Chan C."/>
        </authorList>
    </citation>
    <scope>NUCLEOTIDE SEQUENCE</scope>
</reference>
<organism evidence="2 3">
    <name type="scientific">Polarella glacialis</name>
    <name type="common">Dinoflagellate</name>
    <dbReference type="NCBI Taxonomy" id="89957"/>
    <lineage>
        <taxon>Eukaryota</taxon>
        <taxon>Sar</taxon>
        <taxon>Alveolata</taxon>
        <taxon>Dinophyceae</taxon>
        <taxon>Suessiales</taxon>
        <taxon>Suessiaceae</taxon>
        <taxon>Polarella</taxon>
    </lineage>
</organism>
<dbReference type="AlphaFoldDB" id="A0A813LSW2"/>
<sequence>GLSRAELNGVVGVVLPASSNEEAEQLEIGGRVKVSSFPKALSLRRENLVLAAEANFATPPLPFTVLQIARGDEEVLALCIEAASMSEEDSAIGRLSRVSRLDDAEDFAEALFGVYGGAVATALPEDLVSVIIDTPGHRLYWLALEQLAHHIVIEACDGVFRGYQSFKKLGPKGSPDGDDNEGSRPGAFNSFAGILVEGSEKRSSGYEASEWLSSSCSSADPSAHELWGGGRDLGREELAQVLKLVLELKEQAQVLAQKLAGQASGEDKGSSGGEADSEAAADWARQVLENAEAADEATGGLILNPSRPSSPRSLSGYAESDLLWIFNKEGSKPQCDLSLASILAFPFMHTFAKLTGEYPRGRTFLRLLELIDWRDLEREDGGHVGWTLRTADLRRR</sequence>
<name>A0A813LSW2_POLGL</name>
<evidence type="ECO:0000313" key="3">
    <source>
        <dbReference type="Proteomes" id="UP000626109"/>
    </source>
</evidence>
<gene>
    <name evidence="2" type="ORF">PGLA2088_LOCUS50983</name>
</gene>
<feature type="non-terminal residue" evidence="2">
    <location>
        <position position="396"/>
    </location>
</feature>
<dbReference type="Proteomes" id="UP000626109">
    <property type="component" value="Unassembled WGS sequence"/>
</dbReference>